<evidence type="ECO:0000256" key="9">
    <source>
        <dbReference type="ARBA" id="ARBA00023180"/>
    </source>
</evidence>
<dbReference type="EMBL" id="BMAT01000268">
    <property type="protein sequence ID" value="GFR63011.1"/>
    <property type="molecule type" value="Genomic_DNA"/>
</dbReference>
<keyword evidence="9" id="KW-0325">Glycoprotein</keyword>
<comment type="subcellular location">
    <subcellularLocation>
        <location evidence="1">Membrane</location>
        <topology evidence="1">Single-pass type II membrane protein</topology>
    </subcellularLocation>
</comment>
<comment type="pathway">
    <text evidence="2">Protein modification; protein glycosylation.</text>
</comment>
<keyword evidence="8 11" id="KW-0472">Membrane</keyword>
<dbReference type="GO" id="GO:0008375">
    <property type="term" value="F:acetylglucosaminyltransferase activity"/>
    <property type="evidence" value="ECO:0007669"/>
    <property type="project" value="TreeGrafter"/>
</dbReference>
<comment type="caution">
    <text evidence="12">The sequence shown here is derived from an EMBL/GenBank/DDBJ whole genome shotgun (WGS) entry which is preliminary data.</text>
</comment>
<dbReference type="Pfam" id="PF02485">
    <property type="entry name" value="Branch"/>
    <property type="match status" value="1"/>
</dbReference>
<reference evidence="12 13" key="1">
    <citation type="journal article" date="2021" name="Elife">
        <title>Chloroplast acquisition without the gene transfer in kleptoplastic sea slugs, Plakobranchus ocellatus.</title>
        <authorList>
            <person name="Maeda T."/>
            <person name="Takahashi S."/>
            <person name="Yoshida T."/>
            <person name="Shimamura S."/>
            <person name="Takaki Y."/>
            <person name="Nagai Y."/>
            <person name="Toyoda A."/>
            <person name="Suzuki Y."/>
            <person name="Arimoto A."/>
            <person name="Ishii H."/>
            <person name="Satoh N."/>
            <person name="Nishiyama T."/>
            <person name="Hasebe M."/>
            <person name="Maruyama T."/>
            <person name="Minagawa J."/>
            <person name="Obokata J."/>
            <person name="Shigenobu S."/>
        </authorList>
    </citation>
    <scope>NUCLEOTIDE SEQUENCE [LARGE SCALE GENOMIC DNA]</scope>
</reference>
<keyword evidence="13" id="KW-1185">Reference proteome</keyword>
<accession>A0AAV4ER42</accession>
<keyword evidence="5 11" id="KW-0812">Transmembrane</keyword>
<comment type="similarity">
    <text evidence="10">Belongs to the glycosyltransferase 14 family.</text>
</comment>
<dbReference type="GO" id="GO:0016020">
    <property type="term" value="C:membrane"/>
    <property type="evidence" value="ECO:0007669"/>
    <property type="project" value="UniProtKB-SubCell"/>
</dbReference>
<dbReference type="Proteomes" id="UP000762676">
    <property type="component" value="Unassembled WGS sequence"/>
</dbReference>
<evidence type="ECO:0000256" key="8">
    <source>
        <dbReference type="ARBA" id="ARBA00023136"/>
    </source>
</evidence>
<evidence type="ECO:0000256" key="3">
    <source>
        <dbReference type="ARBA" id="ARBA00022676"/>
    </source>
</evidence>
<evidence type="ECO:0000256" key="7">
    <source>
        <dbReference type="ARBA" id="ARBA00022989"/>
    </source>
</evidence>
<gene>
    <name evidence="12" type="ORF">ElyMa_000144800</name>
</gene>
<sequence length="330" mass="38619">MRTTVQSENRGLVGNRLNYLQTAFRFKFTGKLVIGFAGISYLVLYFYATYTNDDTPQVPEKLESTLLLSEIADRYQQIRVDCSAIFAGDVNETKRAVTIARLLAVSEIPTRYNTKSLRALRRANKTYVNAVQTDLQKWSWEFKNIPIQWYLNATKDCAWFRWTRGYIITPLTREEAEFPVAFSLMVYKDLEMVERLLRSVYRPQNFYCIHVDGKSGHMFYQGVQAIASCFPGNVRVARRRVRVFWGHFSVLEPELVCMEDLWKMDRDEPVSFDNAKFPAENRRNGQNTRRKKWKYLINLTGQEFPLKTNYELVKILKAFKGANSQEGTRR</sequence>
<keyword evidence="4" id="KW-0808">Transferase</keyword>
<dbReference type="PANTHER" id="PTHR19297">
    <property type="entry name" value="GLYCOSYLTRANSFERASE 14 FAMILY MEMBER"/>
    <property type="match status" value="1"/>
</dbReference>
<evidence type="ECO:0000313" key="13">
    <source>
        <dbReference type="Proteomes" id="UP000762676"/>
    </source>
</evidence>
<dbReference type="PANTHER" id="PTHR19297:SF191">
    <property type="entry name" value="PROTEIN XYLOSYLTRANSFERASE"/>
    <property type="match status" value="1"/>
</dbReference>
<dbReference type="InterPro" id="IPR003406">
    <property type="entry name" value="Glyco_trans_14"/>
</dbReference>
<evidence type="ECO:0000256" key="2">
    <source>
        <dbReference type="ARBA" id="ARBA00004922"/>
    </source>
</evidence>
<evidence type="ECO:0000256" key="10">
    <source>
        <dbReference type="ARBA" id="ARBA00038150"/>
    </source>
</evidence>
<protein>
    <submittedName>
        <fullName evidence="12">Beta-1,3-galactosyl-O-glycosyl-glycoprotein beta-1,6-N-acetylglucosaminyltransferase 3-like</fullName>
    </submittedName>
</protein>
<keyword evidence="3" id="KW-0328">Glycosyltransferase</keyword>
<evidence type="ECO:0000256" key="1">
    <source>
        <dbReference type="ARBA" id="ARBA00004606"/>
    </source>
</evidence>
<name>A0AAV4ER42_9GAST</name>
<evidence type="ECO:0000256" key="6">
    <source>
        <dbReference type="ARBA" id="ARBA00022968"/>
    </source>
</evidence>
<evidence type="ECO:0000256" key="11">
    <source>
        <dbReference type="SAM" id="Phobius"/>
    </source>
</evidence>
<keyword evidence="7 11" id="KW-1133">Transmembrane helix</keyword>
<evidence type="ECO:0000313" key="12">
    <source>
        <dbReference type="EMBL" id="GFR63011.1"/>
    </source>
</evidence>
<keyword evidence="6" id="KW-0735">Signal-anchor</keyword>
<evidence type="ECO:0000256" key="5">
    <source>
        <dbReference type="ARBA" id="ARBA00022692"/>
    </source>
</evidence>
<dbReference type="AlphaFoldDB" id="A0AAV4ER42"/>
<feature type="transmembrane region" description="Helical" evidence="11">
    <location>
        <begin position="28"/>
        <end position="48"/>
    </location>
</feature>
<organism evidence="12 13">
    <name type="scientific">Elysia marginata</name>
    <dbReference type="NCBI Taxonomy" id="1093978"/>
    <lineage>
        <taxon>Eukaryota</taxon>
        <taxon>Metazoa</taxon>
        <taxon>Spiralia</taxon>
        <taxon>Lophotrochozoa</taxon>
        <taxon>Mollusca</taxon>
        <taxon>Gastropoda</taxon>
        <taxon>Heterobranchia</taxon>
        <taxon>Euthyneura</taxon>
        <taxon>Panpulmonata</taxon>
        <taxon>Sacoglossa</taxon>
        <taxon>Placobranchoidea</taxon>
        <taxon>Plakobranchidae</taxon>
        <taxon>Elysia</taxon>
    </lineage>
</organism>
<proteinExistence type="inferred from homology"/>
<evidence type="ECO:0000256" key="4">
    <source>
        <dbReference type="ARBA" id="ARBA00022679"/>
    </source>
</evidence>